<name>A0AAD4L7B6_9AGAM</name>
<accession>A0AAD4L7B6</accession>
<dbReference type="AlphaFoldDB" id="A0AAD4L7B6"/>
<protein>
    <recommendedName>
        <fullName evidence="4">Transmembrane protein</fullName>
    </recommendedName>
</protein>
<keyword evidence="1" id="KW-1133">Transmembrane helix</keyword>
<evidence type="ECO:0008006" key="4">
    <source>
        <dbReference type="Google" id="ProtNLM"/>
    </source>
</evidence>
<evidence type="ECO:0000313" key="2">
    <source>
        <dbReference type="EMBL" id="KAH8979802.1"/>
    </source>
</evidence>
<keyword evidence="1" id="KW-0812">Transmembrane</keyword>
<dbReference type="EMBL" id="JAKELL010000156">
    <property type="protein sequence ID" value="KAH8979802.1"/>
    <property type="molecule type" value="Genomic_DNA"/>
</dbReference>
<feature type="transmembrane region" description="Helical" evidence="1">
    <location>
        <begin position="6"/>
        <end position="23"/>
    </location>
</feature>
<keyword evidence="1" id="KW-0472">Membrane</keyword>
<keyword evidence="3" id="KW-1185">Reference proteome</keyword>
<sequence length="122" mass="14421">MDSPFSTSTFFFSFFFYVTLLDFCRQGSDYFSFIAFGLVYVLLAIHFSYLPSYSTRVLFGSRTMQYAIHMYQPLPLFRSRIPIRRFLSPAKVSGRRSQIFAFLFDTPENETSQKKDELLVFY</sequence>
<proteinExistence type="predicted"/>
<feature type="transmembrane region" description="Helical" evidence="1">
    <location>
        <begin position="30"/>
        <end position="49"/>
    </location>
</feature>
<evidence type="ECO:0000313" key="3">
    <source>
        <dbReference type="Proteomes" id="UP001201163"/>
    </source>
</evidence>
<gene>
    <name evidence="2" type="ORF">EDB92DRAFT_329806</name>
</gene>
<reference evidence="2" key="1">
    <citation type="submission" date="2022-01" db="EMBL/GenBank/DDBJ databases">
        <title>Comparative genomics reveals a dynamic genome evolution in the ectomycorrhizal milk-cap (Lactarius) mushrooms.</title>
        <authorList>
            <consortium name="DOE Joint Genome Institute"/>
            <person name="Lebreton A."/>
            <person name="Tang N."/>
            <person name="Kuo A."/>
            <person name="LaButti K."/>
            <person name="Drula E."/>
            <person name="Barry K."/>
            <person name="Clum A."/>
            <person name="Lipzen A."/>
            <person name="Mousain D."/>
            <person name="Ng V."/>
            <person name="Wang R."/>
            <person name="Wang X."/>
            <person name="Dai Y."/>
            <person name="Henrissat B."/>
            <person name="Grigoriev I.V."/>
            <person name="Guerin-Laguette A."/>
            <person name="Yu F."/>
            <person name="Martin F.M."/>
        </authorList>
    </citation>
    <scope>NUCLEOTIDE SEQUENCE</scope>
    <source>
        <strain evidence="2">QP</strain>
    </source>
</reference>
<dbReference type="Proteomes" id="UP001201163">
    <property type="component" value="Unassembled WGS sequence"/>
</dbReference>
<evidence type="ECO:0000256" key="1">
    <source>
        <dbReference type="SAM" id="Phobius"/>
    </source>
</evidence>
<comment type="caution">
    <text evidence="2">The sequence shown here is derived from an EMBL/GenBank/DDBJ whole genome shotgun (WGS) entry which is preliminary data.</text>
</comment>
<organism evidence="2 3">
    <name type="scientific">Lactarius akahatsu</name>
    <dbReference type="NCBI Taxonomy" id="416441"/>
    <lineage>
        <taxon>Eukaryota</taxon>
        <taxon>Fungi</taxon>
        <taxon>Dikarya</taxon>
        <taxon>Basidiomycota</taxon>
        <taxon>Agaricomycotina</taxon>
        <taxon>Agaricomycetes</taxon>
        <taxon>Russulales</taxon>
        <taxon>Russulaceae</taxon>
        <taxon>Lactarius</taxon>
    </lineage>
</organism>